<dbReference type="PATRIC" id="fig|992073.3.peg.434"/>
<evidence type="ECO:0000256" key="1">
    <source>
        <dbReference type="SAM" id="MobiDB-lite"/>
    </source>
</evidence>
<organism evidence="2 3">
    <name type="scientific">Helicobacter pylori Hp P-2</name>
    <dbReference type="NCBI Taxonomy" id="992073"/>
    <lineage>
        <taxon>Bacteria</taxon>
        <taxon>Pseudomonadati</taxon>
        <taxon>Campylobacterota</taxon>
        <taxon>Epsilonproteobacteria</taxon>
        <taxon>Campylobacterales</taxon>
        <taxon>Helicobacteraceae</taxon>
        <taxon>Helicobacter</taxon>
    </lineage>
</organism>
<feature type="compositionally biased region" description="Polar residues" evidence="1">
    <location>
        <begin position="15"/>
        <end position="26"/>
    </location>
</feature>
<dbReference type="Proteomes" id="UP000004326">
    <property type="component" value="Unassembled WGS sequence"/>
</dbReference>
<proteinExistence type="predicted"/>
<feature type="region of interest" description="Disordered" evidence="1">
    <location>
        <begin position="1"/>
        <end position="26"/>
    </location>
</feature>
<protein>
    <submittedName>
        <fullName evidence="2">Uncharacterized protein</fullName>
    </submittedName>
</protein>
<evidence type="ECO:0000313" key="2">
    <source>
        <dbReference type="EMBL" id="EJB99735.1"/>
    </source>
</evidence>
<gene>
    <name evidence="2" type="ORF">HPHPP2_0445</name>
</gene>
<reference evidence="2 3" key="1">
    <citation type="journal article" date="2013" name="Pathog. Dis.">
        <title>Genome sequences of 65 Helicobacter pylori strains isolated from asymptomatic individuals and patients with gastric cancer, peptic ulcer disease, or gastritis.</title>
        <authorList>
            <person name="Blanchard T.G."/>
            <person name="Czinn S.J."/>
            <person name="Correa P."/>
            <person name="Nakazawa T."/>
            <person name="Keelan M."/>
            <person name="Morningstar L."/>
            <person name="Santana-Cruz I."/>
            <person name="Maroo A."/>
            <person name="McCracken C."/>
            <person name="Shefchek K."/>
            <person name="Daugherty S."/>
            <person name="Song Y."/>
            <person name="Fraser C.M."/>
            <person name="Fricke W.F."/>
        </authorList>
    </citation>
    <scope>NUCLEOTIDE SEQUENCE [LARGE SCALE GENOMIC DNA]</scope>
    <source>
        <strain evidence="2 3">Hp P-2</strain>
    </source>
</reference>
<accession>J0PME7</accession>
<comment type="caution">
    <text evidence="2">The sequence shown here is derived from an EMBL/GenBank/DDBJ whole genome shotgun (WGS) entry which is preliminary data.</text>
</comment>
<sequence>MKSSSGFGSAINPPNKHTTQTQSSKNRFFETFQHDTSPFIKKFRLYYYNQILMTKTF</sequence>
<dbReference type="AlphaFoldDB" id="J0PME7"/>
<evidence type="ECO:0000313" key="3">
    <source>
        <dbReference type="Proteomes" id="UP000004326"/>
    </source>
</evidence>
<dbReference type="EMBL" id="AKPJ01000001">
    <property type="protein sequence ID" value="EJB99735.1"/>
    <property type="molecule type" value="Genomic_DNA"/>
</dbReference>
<name>J0PME7_HELPX</name>